<dbReference type="EMBL" id="JANBOJ010000360">
    <property type="protein sequence ID" value="KAJ1719655.1"/>
    <property type="molecule type" value="Genomic_DNA"/>
</dbReference>
<reference evidence="17" key="1">
    <citation type="submission" date="2022-07" db="EMBL/GenBank/DDBJ databases">
        <title>Phylogenomic reconstructions and comparative analyses of Kickxellomycotina fungi.</title>
        <authorList>
            <person name="Reynolds N.K."/>
            <person name="Stajich J.E."/>
            <person name="Barry K."/>
            <person name="Grigoriev I.V."/>
            <person name="Crous P."/>
            <person name="Smith M.E."/>
        </authorList>
    </citation>
    <scope>NUCLEOTIDE SEQUENCE</scope>
    <source>
        <strain evidence="17">NBRC 32514</strain>
    </source>
</reference>
<evidence type="ECO:0000256" key="10">
    <source>
        <dbReference type="ARBA" id="ARBA00023157"/>
    </source>
</evidence>
<dbReference type="Proteomes" id="UP001149813">
    <property type="component" value="Unassembled WGS sequence"/>
</dbReference>
<evidence type="ECO:0000256" key="3">
    <source>
        <dbReference type="ARBA" id="ARBA00022525"/>
    </source>
</evidence>
<keyword evidence="9" id="KW-0503">Monooxygenase</keyword>
<organism evidence="17 18">
    <name type="scientific">Coemansia erecta</name>
    <dbReference type="NCBI Taxonomy" id="147472"/>
    <lineage>
        <taxon>Eukaryota</taxon>
        <taxon>Fungi</taxon>
        <taxon>Fungi incertae sedis</taxon>
        <taxon>Zoopagomycota</taxon>
        <taxon>Kickxellomycotina</taxon>
        <taxon>Kickxellomycetes</taxon>
        <taxon>Kickxellales</taxon>
        <taxon>Kickxellaceae</taxon>
        <taxon>Coemansia</taxon>
    </lineage>
</organism>
<dbReference type="AlphaFoldDB" id="A0A9W7XX56"/>
<dbReference type="CDD" id="cd21175">
    <property type="entry name" value="LPMO_AA9"/>
    <property type="match status" value="1"/>
</dbReference>
<keyword evidence="7" id="KW-0560">Oxidoreductase</keyword>
<evidence type="ECO:0000259" key="16">
    <source>
        <dbReference type="Pfam" id="PF03443"/>
    </source>
</evidence>
<feature type="domain" description="Auxiliary Activity family 9 catalytic" evidence="16">
    <location>
        <begin position="17"/>
        <end position="175"/>
    </location>
</feature>
<dbReference type="InterPro" id="IPR049892">
    <property type="entry name" value="AA9"/>
</dbReference>
<sequence length="187" mass="20483">MNCRMPSLTSDLINNADPFSVKSGDDVMIEWRYGTSLSSPVIEEHHIGPCLFYMASVPKGNATPQWFKIAQDGYSNDQWCVSKLIANNGIQNVTIPENLKAGNYLLRAEVIGLQLAGELYGTSTTAGAQFYMNCVHLTVTGNGKVVPSGEGLFSFPSDTYLATSPGIYYKETDPTKYQFPGPAVYEF</sequence>
<dbReference type="GO" id="GO:0005576">
    <property type="term" value="C:extracellular region"/>
    <property type="evidence" value="ECO:0007669"/>
    <property type="project" value="UniProtKB-SubCell"/>
</dbReference>
<evidence type="ECO:0000256" key="6">
    <source>
        <dbReference type="ARBA" id="ARBA00023001"/>
    </source>
</evidence>
<dbReference type="InterPro" id="IPR005103">
    <property type="entry name" value="AA9_LPMO"/>
</dbReference>
<dbReference type="Gene3D" id="2.70.50.70">
    <property type="match status" value="1"/>
</dbReference>
<name>A0A9W7XX56_9FUNG</name>
<dbReference type="PANTHER" id="PTHR33353">
    <property type="entry name" value="PUTATIVE (AFU_ORTHOLOGUE AFUA_1G12560)-RELATED"/>
    <property type="match status" value="1"/>
</dbReference>
<keyword evidence="5" id="KW-0732">Signal</keyword>
<proteinExistence type="inferred from homology"/>
<evidence type="ECO:0000256" key="8">
    <source>
        <dbReference type="ARBA" id="ARBA00023008"/>
    </source>
</evidence>
<comment type="subcellular location">
    <subcellularLocation>
        <location evidence="2">Secreted</location>
    </subcellularLocation>
</comment>
<keyword evidence="12" id="KW-0624">Polysaccharide degradation</keyword>
<comment type="caution">
    <text evidence="17">The sequence shown here is derived from an EMBL/GenBank/DDBJ whole genome shotgun (WGS) entry which is preliminary data.</text>
</comment>
<comment type="catalytic activity">
    <reaction evidence="14">
        <text>[(1-&gt;4)-beta-D-glucosyl]n+m + reduced acceptor + O2 = 4-dehydro-beta-D-glucosyl-[(1-&gt;4)-beta-D-glucosyl]n-1 + [(1-&gt;4)-beta-D-glucosyl]m + acceptor + H2O.</text>
        <dbReference type="EC" id="1.14.99.56"/>
    </reaction>
</comment>
<dbReference type="GO" id="GO:0004497">
    <property type="term" value="F:monooxygenase activity"/>
    <property type="evidence" value="ECO:0007669"/>
    <property type="project" value="UniProtKB-KW"/>
</dbReference>
<keyword evidence="3" id="KW-0964">Secreted</keyword>
<evidence type="ECO:0000256" key="2">
    <source>
        <dbReference type="ARBA" id="ARBA00004613"/>
    </source>
</evidence>
<evidence type="ECO:0000256" key="13">
    <source>
        <dbReference type="ARBA" id="ARBA00044502"/>
    </source>
</evidence>
<protein>
    <recommendedName>
        <fullName evidence="15">lytic cellulose monooxygenase (C4-dehydrogenating)</fullName>
        <ecNumber evidence="15">1.14.99.56</ecNumber>
    </recommendedName>
</protein>
<evidence type="ECO:0000256" key="15">
    <source>
        <dbReference type="ARBA" id="ARBA00047174"/>
    </source>
</evidence>
<evidence type="ECO:0000256" key="9">
    <source>
        <dbReference type="ARBA" id="ARBA00023033"/>
    </source>
</evidence>
<evidence type="ECO:0000313" key="17">
    <source>
        <dbReference type="EMBL" id="KAJ1719655.1"/>
    </source>
</evidence>
<gene>
    <name evidence="17" type="ORF">LPJ53_005623</name>
</gene>
<accession>A0A9W7XX56</accession>
<keyword evidence="18" id="KW-1185">Reference proteome</keyword>
<evidence type="ECO:0000256" key="4">
    <source>
        <dbReference type="ARBA" id="ARBA00022723"/>
    </source>
</evidence>
<dbReference type="GO" id="GO:0046872">
    <property type="term" value="F:metal ion binding"/>
    <property type="evidence" value="ECO:0007669"/>
    <property type="project" value="UniProtKB-KW"/>
</dbReference>
<evidence type="ECO:0000256" key="7">
    <source>
        <dbReference type="ARBA" id="ARBA00023002"/>
    </source>
</evidence>
<keyword evidence="10" id="KW-1015">Disulfide bond</keyword>
<dbReference type="EC" id="1.14.99.56" evidence="15"/>
<evidence type="ECO:0000256" key="12">
    <source>
        <dbReference type="ARBA" id="ARBA00023326"/>
    </source>
</evidence>
<keyword evidence="8" id="KW-0186">Copper</keyword>
<dbReference type="OrthoDB" id="5558646at2759"/>
<dbReference type="PANTHER" id="PTHR33353:SF10">
    <property type="entry name" value="ENDO-BETA-1,4-GLUCANASE D"/>
    <property type="match status" value="1"/>
</dbReference>
<evidence type="ECO:0000256" key="5">
    <source>
        <dbReference type="ARBA" id="ARBA00022729"/>
    </source>
</evidence>
<evidence type="ECO:0000313" key="18">
    <source>
        <dbReference type="Proteomes" id="UP001149813"/>
    </source>
</evidence>
<comment type="similarity">
    <text evidence="13">Belongs to the polysaccharide monooxygenase AA9 family.</text>
</comment>
<dbReference type="GO" id="GO:0030245">
    <property type="term" value="P:cellulose catabolic process"/>
    <property type="evidence" value="ECO:0007669"/>
    <property type="project" value="UniProtKB-KW"/>
</dbReference>
<evidence type="ECO:0000256" key="1">
    <source>
        <dbReference type="ARBA" id="ARBA00001973"/>
    </source>
</evidence>
<keyword evidence="4" id="KW-0479">Metal-binding</keyword>
<evidence type="ECO:0000256" key="11">
    <source>
        <dbReference type="ARBA" id="ARBA00023277"/>
    </source>
</evidence>
<keyword evidence="11" id="KW-0119">Carbohydrate metabolism</keyword>
<keyword evidence="6" id="KW-0136">Cellulose degradation</keyword>
<comment type="cofactor">
    <cofactor evidence="1">
        <name>Cu(2+)</name>
        <dbReference type="ChEBI" id="CHEBI:29036"/>
    </cofactor>
</comment>
<dbReference type="Pfam" id="PF03443">
    <property type="entry name" value="AA9"/>
    <property type="match status" value="1"/>
</dbReference>
<evidence type="ECO:0000256" key="14">
    <source>
        <dbReference type="ARBA" id="ARBA00045077"/>
    </source>
</evidence>